<comment type="caution">
    <text evidence="4">The sequence shown here is derived from an EMBL/GenBank/DDBJ whole genome shotgun (WGS) entry which is preliminary data.</text>
</comment>
<dbReference type="RefSeq" id="WP_189066805.1">
    <property type="nucleotide sequence ID" value="NZ_BMQM01000054.1"/>
</dbReference>
<dbReference type="PANTHER" id="PTHR35149:SF2">
    <property type="entry name" value="DUF262 DOMAIN-CONTAINING PROTEIN"/>
    <property type="match status" value="1"/>
</dbReference>
<name>A0ABQ2S0F4_9DEIO</name>
<evidence type="ECO:0000259" key="2">
    <source>
        <dbReference type="Pfam" id="PF03235"/>
    </source>
</evidence>
<proteinExistence type="predicted"/>
<gene>
    <name evidence="4" type="ORF">GCM10008959_40480</name>
</gene>
<dbReference type="InterPro" id="IPR004919">
    <property type="entry name" value="GmrSD_N"/>
</dbReference>
<sequence length="941" mass="106225">MKAKESKLLKFLQGEKQFFVPIYQRTYSWLRPQCEQYWHDLLSAGRDARVDAHFLGAVVYIGRGVYTASDVSQMLVIDGQQRLTTTTLLLLALARHLGSEGEILLTSEAEDGSVSETRITAARIRENHLINRHEEGGDGFYKLMLTQSDRETLRRLLDGGPLPETPSGRVLENLAFFEERLNDESVDLRDVYRGLQKLVIVDVALEQGKDNPQLIFESMNSTGLDLKQADLIRNFMLMGLEPKAQTKLYNEYWKPMEDRFAGRDPQDFDRFVRDYLSLRVPTSTPARLDQVYASFKRYALAQGDMSGLVQDLAEMSRYYAAILDPAGVEKDADVRRALLELAALKLDVAFPFLLQVYADWQQGVIGKPEVLQVLRLIESYLFRRSVTGINSQGLNKLFPDLPRRLDRAEYVQSLQDALFELKTYLRFPRDGEFREGLLHRDLYQVKRLCAYTLLKLENHSHKEPISLGGLTIEHVMPQTENLHAEWLAMLGPDAEGVQSRYLHTLGNLTLTGYNSELSARPFVEKRDMIGGFKDSHLRLNADLAKLDEWNEAQIQARAERLADQAVKVWPALEPSEEARARADEKTRRTPRGERSVEDHLGGASTELRELFEDVREGLLVLHEDVTEHPLAVYIGYKVGTNFCDITVQPGANNLRCWLNLPYGKLVDQTGRARDVTSIGHHGNGDVEIVLRPGDDVEWFLELAGQALAYQVARVPTTLSLDTLSPEAGAALGVFEQALLDLDPALTRGATKNYIGYGRPVELIGLLRAGGVLVEIQPRDPDVLPEELFVGWEARSKDRWALPLDSTEATARAMPLIRAVHSQFEQNLAYREPAVRQLVRSLRQLFRSRGAEVKSSPSADHYLLGDRDVARLWINRGNVFLALRHPYATLENPQLLGQSRDQDGLVGWDPGYFEGRFDQPVDLSTLTLLVDQVVGANHAPVQ</sequence>
<organism evidence="4 5">
    <name type="scientific">Deinococcus seoulensis</name>
    <dbReference type="NCBI Taxonomy" id="1837379"/>
    <lineage>
        <taxon>Bacteria</taxon>
        <taxon>Thermotogati</taxon>
        <taxon>Deinococcota</taxon>
        <taxon>Deinococci</taxon>
        <taxon>Deinococcales</taxon>
        <taxon>Deinococcaceae</taxon>
        <taxon>Deinococcus</taxon>
    </lineage>
</organism>
<evidence type="ECO:0000313" key="5">
    <source>
        <dbReference type="Proteomes" id="UP000634308"/>
    </source>
</evidence>
<keyword evidence="5" id="KW-1185">Reference proteome</keyword>
<accession>A0ABQ2S0F4</accession>
<dbReference type="Proteomes" id="UP000634308">
    <property type="component" value="Unassembled WGS sequence"/>
</dbReference>
<evidence type="ECO:0008006" key="6">
    <source>
        <dbReference type="Google" id="ProtNLM"/>
    </source>
</evidence>
<evidence type="ECO:0000259" key="3">
    <source>
        <dbReference type="Pfam" id="PF07510"/>
    </source>
</evidence>
<feature type="compositionally biased region" description="Basic and acidic residues" evidence="1">
    <location>
        <begin position="576"/>
        <end position="599"/>
    </location>
</feature>
<dbReference type="Pfam" id="PF07510">
    <property type="entry name" value="GmrSD_C"/>
    <property type="match status" value="1"/>
</dbReference>
<feature type="domain" description="GmrSD restriction endonucleases N-terminal" evidence="2">
    <location>
        <begin position="9"/>
        <end position="236"/>
    </location>
</feature>
<dbReference type="PANTHER" id="PTHR35149">
    <property type="entry name" value="SLL5132 PROTEIN"/>
    <property type="match status" value="1"/>
</dbReference>
<reference evidence="5" key="1">
    <citation type="journal article" date="2019" name="Int. J. Syst. Evol. Microbiol.">
        <title>The Global Catalogue of Microorganisms (GCM) 10K type strain sequencing project: providing services to taxonomists for standard genome sequencing and annotation.</title>
        <authorList>
            <consortium name="The Broad Institute Genomics Platform"/>
            <consortium name="The Broad Institute Genome Sequencing Center for Infectious Disease"/>
            <person name="Wu L."/>
            <person name="Ma J."/>
        </authorList>
    </citation>
    <scope>NUCLEOTIDE SEQUENCE [LARGE SCALE GENOMIC DNA]</scope>
    <source>
        <strain evidence="5">JCM 31404</strain>
    </source>
</reference>
<protein>
    <recommendedName>
        <fullName evidence="6">DUF262 domain-containing protein</fullName>
    </recommendedName>
</protein>
<evidence type="ECO:0000256" key="1">
    <source>
        <dbReference type="SAM" id="MobiDB-lite"/>
    </source>
</evidence>
<feature type="region of interest" description="Disordered" evidence="1">
    <location>
        <begin position="573"/>
        <end position="599"/>
    </location>
</feature>
<feature type="domain" description="GmrSD restriction endonucleases C-terminal" evidence="3">
    <location>
        <begin position="428"/>
        <end position="563"/>
    </location>
</feature>
<dbReference type="Pfam" id="PF03235">
    <property type="entry name" value="GmrSD_N"/>
    <property type="match status" value="1"/>
</dbReference>
<dbReference type="EMBL" id="BMQM01000054">
    <property type="protein sequence ID" value="GGR75265.1"/>
    <property type="molecule type" value="Genomic_DNA"/>
</dbReference>
<evidence type="ECO:0000313" key="4">
    <source>
        <dbReference type="EMBL" id="GGR75265.1"/>
    </source>
</evidence>
<dbReference type="InterPro" id="IPR011089">
    <property type="entry name" value="GmrSD_C"/>
</dbReference>